<accession>A0A6I8TLT5</accession>
<dbReference type="InParanoid" id="A0A6I8TLT5"/>
<evidence type="ECO:0000256" key="1">
    <source>
        <dbReference type="SAM" id="MobiDB-lite"/>
    </source>
</evidence>
<proteinExistence type="predicted"/>
<evidence type="ECO:0000313" key="3">
    <source>
        <dbReference type="Proteomes" id="UP000008820"/>
    </source>
</evidence>
<dbReference type="EnsemblMetazoa" id="AAEL012089-RB">
    <property type="protein sequence ID" value="AAEL012089-PB"/>
    <property type="gene ID" value="AAEL012089"/>
</dbReference>
<keyword evidence="3" id="KW-1185">Reference proteome</keyword>
<feature type="region of interest" description="Disordered" evidence="1">
    <location>
        <begin position="102"/>
        <end position="229"/>
    </location>
</feature>
<dbReference type="Proteomes" id="UP000008820">
    <property type="component" value="Chromosome 1"/>
</dbReference>
<sequence>MLLLAFKSLFFVAAIFAYSTGVWRLINDYFRQEFRTFLDEEVKKNKYLIVDPDHSAAPSPPAEIISESQVRKAQGSVTANRLLDEMILSFGRLFTGGDEAKLARRRTSAQPPTNKIITATSSSSTSQPVPGGIGTSSGSTDSSGRGGTVIESDKFRGSSSPEQENNNSDESDGRDCDDDDDANDVSDDDEENWIKYWKNREQGQLVNEGGSDGDGEGHCEAKVVDTCGP</sequence>
<evidence type="ECO:0000313" key="2">
    <source>
        <dbReference type="EnsemblMetazoa" id="AAEL012089-PB"/>
    </source>
</evidence>
<feature type="compositionally biased region" description="Acidic residues" evidence="1">
    <location>
        <begin position="167"/>
        <end position="191"/>
    </location>
</feature>
<protein>
    <submittedName>
        <fullName evidence="2">Uncharacterized protein</fullName>
    </submittedName>
</protein>
<reference evidence="2 3" key="1">
    <citation type="submission" date="2017-06" db="EMBL/GenBank/DDBJ databases">
        <title>Aedes aegypti genome working group (AGWG) sequencing and assembly.</title>
        <authorList>
            <consortium name="Aedes aegypti Genome Working Group (AGWG)"/>
            <person name="Matthews B.J."/>
        </authorList>
    </citation>
    <scope>NUCLEOTIDE SEQUENCE [LARGE SCALE GENOMIC DNA]</scope>
    <source>
        <strain evidence="2 3">LVP_AGWG</strain>
    </source>
</reference>
<reference evidence="2" key="2">
    <citation type="submission" date="2020-05" db="UniProtKB">
        <authorList>
            <consortium name="EnsemblMetazoa"/>
        </authorList>
    </citation>
    <scope>IDENTIFICATION</scope>
    <source>
        <strain evidence="2">LVP_AGWG</strain>
    </source>
</reference>
<organism evidence="2 3">
    <name type="scientific">Aedes aegypti</name>
    <name type="common">Yellowfever mosquito</name>
    <name type="synonym">Culex aegypti</name>
    <dbReference type="NCBI Taxonomy" id="7159"/>
    <lineage>
        <taxon>Eukaryota</taxon>
        <taxon>Metazoa</taxon>
        <taxon>Ecdysozoa</taxon>
        <taxon>Arthropoda</taxon>
        <taxon>Hexapoda</taxon>
        <taxon>Insecta</taxon>
        <taxon>Pterygota</taxon>
        <taxon>Neoptera</taxon>
        <taxon>Endopterygota</taxon>
        <taxon>Diptera</taxon>
        <taxon>Nematocera</taxon>
        <taxon>Culicoidea</taxon>
        <taxon>Culicidae</taxon>
        <taxon>Culicinae</taxon>
        <taxon>Aedini</taxon>
        <taxon>Aedes</taxon>
        <taxon>Stegomyia</taxon>
    </lineage>
</organism>
<dbReference type="OrthoDB" id="7739595at2759"/>
<feature type="compositionally biased region" description="Polar residues" evidence="1">
    <location>
        <begin position="157"/>
        <end position="166"/>
    </location>
</feature>
<name>A0A6I8TLT5_AEDAE</name>
<gene>
    <name evidence="2" type="primary">5575817</name>
</gene>
<feature type="compositionally biased region" description="Polar residues" evidence="1">
    <location>
        <begin position="108"/>
        <end position="119"/>
    </location>
</feature>
<dbReference type="AlphaFoldDB" id="A0A6I8TLT5"/>